<dbReference type="EMBL" id="LSRE01000016">
    <property type="protein sequence ID" value="KXO97828.1"/>
    <property type="molecule type" value="Genomic_DNA"/>
</dbReference>
<keyword evidence="4" id="KW-1185">Reference proteome</keyword>
<dbReference type="InterPro" id="IPR050515">
    <property type="entry name" value="Beta-lactam/transpept"/>
</dbReference>
<organism evidence="3 4">
    <name type="scientific">Tsukamurella pseudospumae</name>
    <dbReference type="NCBI Taxonomy" id="239498"/>
    <lineage>
        <taxon>Bacteria</taxon>
        <taxon>Bacillati</taxon>
        <taxon>Actinomycetota</taxon>
        <taxon>Actinomycetes</taxon>
        <taxon>Mycobacteriales</taxon>
        <taxon>Tsukamurellaceae</taxon>
        <taxon>Tsukamurella</taxon>
    </lineage>
</organism>
<evidence type="ECO:0000313" key="3">
    <source>
        <dbReference type="EMBL" id="KXO97828.1"/>
    </source>
</evidence>
<feature type="transmembrane region" description="Helical" evidence="1">
    <location>
        <begin position="166"/>
        <end position="187"/>
    </location>
</feature>
<keyword evidence="1" id="KW-0472">Membrane</keyword>
<keyword evidence="1" id="KW-0812">Transmembrane</keyword>
<dbReference type="InterPro" id="IPR001460">
    <property type="entry name" value="PCN-bd_Tpept"/>
</dbReference>
<dbReference type="Gene3D" id="3.40.710.10">
    <property type="entry name" value="DD-peptidase/beta-lactamase superfamily"/>
    <property type="match status" value="1"/>
</dbReference>
<evidence type="ECO:0000256" key="1">
    <source>
        <dbReference type="SAM" id="Phobius"/>
    </source>
</evidence>
<evidence type="ECO:0000313" key="4">
    <source>
        <dbReference type="Proteomes" id="UP000070409"/>
    </source>
</evidence>
<dbReference type="Gene3D" id="3.90.1310.10">
    <property type="entry name" value="Penicillin-binding protein 2a (Domain 2)"/>
    <property type="match status" value="1"/>
</dbReference>
<dbReference type="SUPFAM" id="SSF56601">
    <property type="entry name" value="beta-lactamase/transpeptidase-like"/>
    <property type="match status" value="1"/>
</dbReference>
<sequence length="725" mass="73751">MFIVAIGIVLSAIGAARTAGTESPYASRRSWILGICSLGYLAVLAIVDSGPFLITSVGLVIVADAAFGGRAILVKAGRWLRRPIGAVATLVSAVVIVVGASRIDDLTTRIPGRILSLFAPNKQMAAGFEAMQHGGLIGSGIDTSPFARGVPVGESDLLPMVFAADAGSAVMAAVGVLLVGVLGVAAIRPLFRDGPWGVIGAAVGVMVLIQAAWALLANVGIVPLTGLGVPLLVVMFSALTSSAFAVGVCLGLAPGPDAVVQPLVGGRARLARTVTALRRATQVVVVAASLVLALVVPPVANATQIYMPRGQIRTLDGAVIAGTGTDGRRTYPGGRLYTEMGLVHRGGVQYAVEDAAAAQLTCGGAPSVADRILVVVRPLPCSRADVVTSIDSRVQGAAARALDGVEGAATVIDAQTGRVHALYATTDVVPDDFRGKPLAALPPRMAARQDQAALGSVFKIITAAAALIDGVDMSGAPPFEFIADGEVLRNSGDFTCPSTRIVDMLAFSCNTTAAFAGVRVGQSRMDEVARTYFGAGETIPSDIGEFAVSGIDPGTGRGALDAAQLGRTAIGQEGSRGNVLAMAVATGIVIRAVTGGPGGGMPAPRIIDGYCRGVGAFEARTFGSTVGTRPLPSGVADTILAGMRRAVSDGTARGLKADGRTVAAKTGTAEKPNEQSINSWVTIVVDRRWVITTMVHADPASASAIRVANGILGALPKEFPPARCG</sequence>
<reference evidence="3 4" key="1">
    <citation type="submission" date="2016-02" db="EMBL/GenBank/DDBJ databases">
        <authorList>
            <person name="Teng J.L."/>
            <person name="Tang Y."/>
            <person name="Huang Y."/>
            <person name="Guo F."/>
            <person name="Wei W."/>
            <person name="Chen J.H."/>
            <person name="Wong S.Y."/>
            <person name="Lau S.K."/>
            <person name="Woo P.C."/>
        </authorList>
    </citation>
    <scope>NUCLEOTIDE SEQUENCE [LARGE SCALE GENOMIC DNA]</scope>
    <source>
        <strain evidence="3 4">JCM 13375</strain>
    </source>
</reference>
<feature type="transmembrane region" description="Helical" evidence="1">
    <location>
        <begin position="84"/>
        <end position="103"/>
    </location>
</feature>
<dbReference type="Proteomes" id="UP000070409">
    <property type="component" value="Unassembled WGS sequence"/>
</dbReference>
<feature type="transmembrane region" description="Helical" evidence="1">
    <location>
        <begin position="199"/>
        <end position="221"/>
    </location>
</feature>
<dbReference type="Pfam" id="PF00905">
    <property type="entry name" value="Transpeptidase"/>
    <property type="match status" value="1"/>
</dbReference>
<proteinExistence type="predicted"/>
<feature type="transmembrane region" description="Helical" evidence="1">
    <location>
        <begin position="31"/>
        <end position="63"/>
    </location>
</feature>
<protein>
    <recommendedName>
        <fullName evidence="2">Penicillin-binding protein transpeptidase domain-containing protein</fullName>
    </recommendedName>
</protein>
<dbReference type="InterPro" id="IPR012338">
    <property type="entry name" value="Beta-lactam/transpept-like"/>
</dbReference>
<name>A0A137ZI11_9ACTN</name>
<feature type="transmembrane region" description="Helical" evidence="1">
    <location>
        <begin position="227"/>
        <end position="255"/>
    </location>
</feature>
<keyword evidence="1" id="KW-1133">Transmembrane helix</keyword>
<dbReference type="PANTHER" id="PTHR30627">
    <property type="entry name" value="PEPTIDOGLYCAN D,D-TRANSPEPTIDASE"/>
    <property type="match status" value="1"/>
</dbReference>
<feature type="domain" description="Penicillin-binding protein transpeptidase" evidence="2">
    <location>
        <begin position="407"/>
        <end position="711"/>
    </location>
</feature>
<feature type="transmembrane region" description="Helical" evidence="1">
    <location>
        <begin position="276"/>
        <end position="296"/>
    </location>
</feature>
<accession>A0A137ZI11</accession>
<comment type="caution">
    <text evidence="3">The sequence shown here is derived from an EMBL/GenBank/DDBJ whole genome shotgun (WGS) entry which is preliminary data.</text>
</comment>
<gene>
    <name evidence="3" type="ORF">AXK61_21690</name>
</gene>
<evidence type="ECO:0000259" key="2">
    <source>
        <dbReference type="Pfam" id="PF00905"/>
    </source>
</evidence>
<dbReference type="PANTHER" id="PTHR30627:SF24">
    <property type="entry name" value="PENICILLIN-BINDING PROTEIN 4B"/>
    <property type="match status" value="1"/>
</dbReference>